<sequence length="215" mass="24213">METRFSKFVVFSSTFNVGGDRPRASTIPYRRAHQRSYLAATAVLLPFQGCTSRSAILVGSWTHSSLMFDRLPQTRSSVSGSWTLWPLTQQQQHTGYLALAYLHSSYTPWQEVDCSRQVEARQPPACRMSISTLVPLPLSSDPLTPEYRCCLLLHLLAATKLSLHRSYVCPIMSTCNKQIHTTPQWASGKQHKRFRGLWLWTPGHGTAFTEGADGR</sequence>
<accession>A0AAE0XEX3</accession>
<comment type="caution">
    <text evidence="1">The sequence shown here is derived from an EMBL/GenBank/DDBJ whole genome shotgun (WGS) entry which is preliminary data.</text>
</comment>
<protein>
    <submittedName>
        <fullName evidence="1">Uncharacterized protein</fullName>
    </submittedName>
</protein>
<dbReference type="EMBL" id="JAULSO010000001">
    <property type="protein sequence ID" value="KAK3692031.1"/>
    <property type="molecule type" value="Genomic_DNA"/>
</dbReference>
<organism evidence="1 2">
    <name type="scientific">Podospora appendiculata</name>
    <dbReference type="NCBI Taxonomy" id="314037"/>
    <lineage>
        <taxon>Eukaryota</taxon>
        <taxon>Fungi</taxon>
        <taxon>Dikarya</taxon>
        <taxon>Ascomycota</taxon>
        <taxon>Pezizomycotina</taxon>
        <taxon>Sordariomycetes</taxon>
        <taxon>Sordariomycetidae</taxon>
        <taxon>Sordariales</taxon>
        <taxon>Podosporaceae</taxon>
        <taxon>Podospora</taxon>
    </lineage>
</organism>
<evidence type="ECO:0000313" key="2">
    <source>
        <dbReference type="Proteomes" id="UP001270362"/>
    </source>
</evidence>
<reference evidence="1" key="2">
    <citation type="submission" date="2023-06" db="EMBL/GenBank/DDBJ databases">
        <authorList>
            <consortium name="Lawrence Berkeley National Laboratory"/>
            <person name="Haridas S."/>
            <person name="Hensen N."/>
            <person name="Bonometti L."/>
            <person name="Westerberg I."/>
            <person name="Brannstrom I.O."/>
            <person name="Guillou S."/>
            <person name="Cros-Aarteil S."/>
            <person name="Calhoun S."/>
            <person name="Kuo A."/>
            <person name="Mondo S."/>
            <person name="Pangilinan J."/>
            <person name="Riley R."/>
            <person name="Labutti K."/>
            <person name="Andreopoulos B."/>
            <person name="Lipzen A."/>
            <person name="Chen C."/>
            <person name="Yanf M."/>
            <person name="Daum C."/>
            <person name="Ng V."/>
            <person name="Clum A."/>
            <person name="Steindorff A."/>
            <person name="Ohm R."/>
            <person name="Martin F."/>
            <person name="Silar P."/>
            <person name="Natvig D."/>
            <person name="Lalanne C."/>
            <person name="Gautier V."/>
            <person name="Ament-Velasquez S.L."/>
            <person name="Kruys A."/>
            <person name="Hutchinson M.I."/>
            <person name="Powell A.J."/>
            <person name="Barry K."/>
            <person name="Miller A.N."/>
            <person name="Grigoriev I.V."/>
            <person name="Debuchy R."/>
            <person name="Gladieux P."/>
            <person name="Thoren M.H."/>
            <person name="Johannesson H."/>
        </authorList>
    </citation>
    <scope>NUCLEOTIDE SEQUENCE</scope>
    <source>
        <strain evidence="1">CBS 314.62</strain>
    </source>
</reference>
<dbReference type="AlphaFoldDB" id="A0AAE0XEX3"/>
<evidence type="ECO:0000313" key="1">
    <source>
        <dbReference type="EMBL" id="KAK3692031.1"/>
    </source>
</evidence>
<keyword evidence="2" id="KW-1185">Reference proteome</keyword>
<name>A0AAE0XEX3_9PEZI</name>
<gene>
    <name evidence="1" type="ORF">B0T22DRAFT_446221</name>
</gene>
<reference evidence="1" key="1">
    <citation type="journal article" date="2023" name="Mol. Phylogenet. Evol.">
        <title>Genome-scale phylogeny and comparative genomics of the fungal order Sordariales.</title>
        <authorList>
            <person name="Hensen N."/>
            <person name="Bonometti L."/>
            <person name="Westerberg I."/>
            <person name="Brannstrom I.O."/>
            <person name="Guillou S."/>
            <person name="Cros-Aarteil S."/>
            <person name="Calhoun S."/>
            <person name="Haridas S."/>
            <person name="Kuo A."/>
            <person name="Mondo S."/>
            <person name="Pangilinan J."/>
            <person name="Riley R."/>
            <person name="LaButti K."/>
            <person name="Andreopoulos B."/>
            <person name="Lipzen A."/>
            <person name="Chen C."/>
            <person name="Yan M."/>
            <person name="Daum C."/>
            <person name="Ng V."/>
            <person name="Clum A."/>
            <person name="Steindorff A."/>
            <person name="Ohm R.A."/>
            <person name="Martin F."/>
            <person name="Silar P."/>
            <person name="Natvig D.O."/>
            <person name="Lalanne C."/>
            <person name="Gautier V."/>
            <person name="Ament-Velasquez S.L."/>
            <person name="Kruys A."/>
            <person name="Hutchinson M.I."/>
            <person name="Powell A.J."/>
            <person name="Barry K."/>
            <person name="Miller A.N."/>
            <person name="Grigoriev I.V."/>
            <person name="Debuchy R."/>
            <person name="Gladieux P."/>
            <person name="Hiltunen Thoren M."/>
            <person name="Johannesson H."/>
        </authorList>
    </citation>
    <scope>NUCLEOTIDE SEQUENCE</scope>
    <source>
        <strain evidence="1">CBS 314.62</strain>
    </source>
</reference>
<proteinExistence type="predicted"/>
<dbReference type="Proteomes" id="UP001270362">
    <property type="component" value="Unassembled WGS sequence"/>
</dbReference>